<dbReference type="eggNOG" id="COG1430">
    <property type="taxonomic scope" value="Bacteria"/>
</dbReference>
<dbReference type="Gene3D" id="2.60.120.1140">
    <property type="entry name" value="Protein of unknown function DUF192"/>
    <property type="match status" value="1"/>
</dbReference>
<dbReference type="EMBL" id="CP001034">
    <property type="protein sequence ID" value="ACB85879.1"/>
    <property type="molecule type" value="Genomic_DNA"/>
</dbReference>
<organism evidence="1 2">
    <name type="scientific">Natranaerobius thermophilus (strain ATCC BAA-1301 / DSM 18059 / JW/NM-WN-LF)</name>
    <dbReference type="NCBI Taxonomy" id="457570"/>
    <lineage>
        <taxon>Bacteria</taxon>
        <taxon>Bacillati</taxon>
        <taxon>Bacillota</taxon>
        <taxon>Clostridia</taxon>
        <taxon>Natranaerobiales</taxon>
        <taxon>Natranaerobiaceae</taxon>
        <taxon>Natranaerobius</taxon>
    </lineage>
</organism>
<reference evidence="1 2" key="2">
    <citation type="journal article" date="2011" name="J. Bacteriol.">
        <title>Complete genome sequence of the anaerobic, halophilic alkalithermophile Natranaerobius thermophilus JW/NM-WN-LF.</title>
        <authorList>
            <person name="Zhao B."/>
            <person name="Mesbah N.M."/>
            <person name="Dalin E."/>
            <person name="Goodwin L."/>
            <person name="Nolan M."/>
            <person name="Pitluck S."/>
            <person name="Chertkov O."/>
            <person name="Brettin T.S."/>
            <person name="Han J."/>
            <person name="Larimer F.W."/>
            <person name="Land M.L."/>
            <person name="Hauser L."/>
            <person name="Kyrpides N."/>
            <person name="Wiegel J."/>
        </authorList>
    </citation>
    <scope>NUCLEOTIDE SEQUENCE [LARGE SCALE GENOMIC DNA]</scope>
    <source>
        <strain evidence="2">ATCC BAA-1301 / DSM 18059 / JW/NM-WN-LF</strain>
    </source>
</reference>
<dbReference type="InParanoid" id="B2A8J5"/>
<dbReference type="HOGENOM" id="CLU_097039_4_0_9"/>
<proteinExistence type="predicted"/>
<dbReference type="InterPro" id="IPR003795">
    <property type="entry name" value="DUF192"/>
</dbReference>
<dbReference type="Proteomes" id="UP000001683">
    <property type="component" value="Chromosome"/>
</dbReference>
<accession>B2A8J5</accession>
<reference evidence="1 2" key="1">
    <citation type="submission" date="2008-04" db="EMBL/GenBank/DDBJ databases">
        <title>Complete sequence of chromosome of Natranaerobius thermophilus JW/NM-WN-LF.</title>
        <authorList>
            <consortium name="US DOE Joint Genome Institute"/>
            <person name="Copeland A."/>
            <person name="Lucas S."/>
            <person name="Lapidus A."/>
            <person name="Glavina del Rio T."/>
            <person name="Dalin E."/>
            <person name="Tice H."/>
            <person name="Bruce D."/>
            <person name="Goodwin L."/>
            <person name="Pitluck S."/>
            <person name="Chertkov O."/>
            <person name="Brettin T."/>
            <person name="Detter J.C."/>
            <person name="Han C."/>
            <person name="Kuske C.R."/>
            <person name="Schmutz J."/>
            <person name="Larimer F."/>
            <person name="Land M."/>
            <person name="Hauser L."/>
            <person name="Kyrpides N."/>
            <person name="Lykidis A."/>
            <person name="Mesbah N.M."/>
            <person name="Wiegel J."/>
        </authorList>
    </citation>
    <scope>NUCLEOTIDE SEQUENCE [LARGE SCALE GENOMIC DNA]</scope>
    <source>
        <strain evidence="2">ATCC BAA-1301 / DSM 18059 / JW/NM-WN-LF</strain>
    </source>
</reference>
<evidence type="ECO:0000313" key="1">
    <source>
        <dbReference type="EMBL" id="ACB85879.1"/>
    </source>
</evidence>
<sequence length="113" mass="12689">MLIVKRTGQVLASEVIKADTFSKRFVGLMGKISMSSREALIIEPCNQVHTFFVFFPLDLLFIDSNNVIIKDLRNVPPFRITPKVAKASRVVELRGGSLDELDISSGDRLIIKR</sequence>
<name>B2A8J5_NATTJ</name>
<dbReference type="InterPro" id="IPR038695">
    <property type="entry name" value="Saro_0823-like_sf"/>
</dbReference>
<dbReference type="RefSeq" id="WP_012448729.1">
    <property type="nucleotide sequence ID" value="NC_010718.1"/>
</dbReference>
<dbReference type="STRING" id="457570.Nther_2313"/>
<gene>
    <name evidence="1" type="ordered locus">Nther_2313</name>
</gene>
<evidence type="ECO:0000313" key="2">
    <source>
        <dbReference type="Proteomes" id="UP000001683"/>
    </source>
</evidence>
<keyword evidence="2" id="KW-1185">Reference proteome</keyword>
<evidence type="ECO:0008006" key="3">
    <source>
        <dbReference type="Google" id="ProtNLM"/>
    </source>
</evidence>
<dbReference type="AlphaFoldDB" id="B2A8J5"/>
<dbReference type="Pfam" id="PF02643">
    <property type="entry name" value="DUF192"/>
    <property type="match status" value="1"/>
</dbReference>
<dbReference type="KEGG" id="nth:Nther_2313"/>
<protein>
    <recommendedName>
        <fullName evidence="3">DUF192 domain-containing protein</fullName>
    </recommendedName>
</protein>
<dbReference type="OrthoDB" id="9813379at2"/>